<feature type="active site" evidence="9">
    <location>
        <position position="167"/>
    </location>
</feature>
<comment type="subcellular location">
    <subcellularLocation>
        <location evidence="3 9">Cytoplasm</location>
    </subcellularLocation>
</comment>
<dbReference type="InterPro" id="IPR000816">
    <property type="entry name" value="Peptidase_C15"/>
</dbReference>
<dbReference type="GO" id="GO:0006508">
    <property type="term" value="P:proteolysis"/>
    <property type="evidence" value="ECO:0007669"/>
    <property type="project" value="UniProtKB-KW"/>
</dbReference>
<dbReference type="Pfam" id="PF01470">
    <property type="entry name" value="Peptidase_C15"/>
    <property type="match status" value="1"/>
</dbReference>
<evidence type="ECO:0000256" key="8">
    <source>
        <dbReference type="ARBA" id="ARBA00022807"/>
    </source>
</evidence>
<comment type="function">
    <text evidence="2 9">Removes 5-oxoproline from various penultimate amino acid residues except L-proline.</text>
</comment>
<dbReference type="RefSeq" id="WP_112880540.1">
    <property type="nucleotide sequence ID" value="NZ_QLUW01000001.1"/>
</dbReference>
<proteinExistence type="inferred from homology"/>
<evidence type="ECO:0000313" key="12">
    <source>
        <dbReference type="Proteomes" id="UP000249260"/>
    </source>
</evidence>
<evidence type="ECO:0000256" key="6">
    <source>
        <dbReference type="ARBA" id="ARBA00022670"/>
    </source>
</evidence>
<name>A0A328U3L4_9BACL</name>
<dbReference type="NCBIfam" id="TIGR00504">
    <property type="entry name" value="pyro_pdase"/>
    <property type="match status" value="1"/>
</dbReference>
<keyword evidence="8 9" id="KW-0788">Thiol protease</keyword>
<dbReference type="PRINTS" id="PR00706">
    <property type="entry name" value="PYROGLUPTASE"/>
</dbReference>
<dbReference type="HAMAP" id="MF_00417">
    <property type="entry name" value="Pyrrolid_peptidase"/>
    <property type="match status" value="1"/>
</dbReference>
<keyword evidence="12" id="KW-1185">Reference proteome</keyword>
<dbReference type="OrthoDB" id="9779738at2"/>
<dbReference type="GO" id="GO:0005829">
    <property type="term" value="C:cytosol"/>
    <property type="evidence" value="ECO:0007669"/>
    <property type="project" value="InterPro"/>
</dbReference>
<evidence type="ECO:0000256" key="7">
    <source>
        <dbReference type="ARBA" id="ARBA00022801"/>
    </source>
</evidence>
<reference evidence="11 12" key="1">
    <citation type="submission" date="2018-06" db="EMBL/GenBank/DDBJ databases">
        <title>Paenibacillus montanisoli sp. nov., isolated from mountain area soil.</title>
        <authorList>
            <person name="Wu M."/>
        </authorList>
    </citation>
    <scope>NUCLEOTIDE SEQUENCE [LARGE SCALE GENOMIC DNA]</scope>
    <source>
        <strain evidence="11 12">RA17</strain>
    </source>
</reference>
<dbReference type="EMBL" id="QLUW01000001">
    <property type="protein sequence ID" value="RAP77417.1"/>
    <property type="molecule type" value="Genomic_DNA"/>
</dbReference>
<gene>
    <name evidence="9 11" type="primary">pcp</name>
    <name evidence="11" type="ORF">DL346_02745</name>
</gene>
<dbReference type="Proteomes" id="UP000249260">
    <property type="component" value="Unassembled WGS sequence"/>
</dbReference>
<dbReference type="GO" id="GO:0016920">
    <property type="term" value="F:pyroglutamyl-peptidase activity"/>
    <property type="evidence" value="ECO:0007669"/>
    <property type="project" value="UniProtKB-UniRule"/>
</dbReference>
<feature type="active site" evidence="9 10">
    <location>
        <position position="143"/>
    </location>
</feature>
<evidence type="ECO:0000256" key="3">
    <source>
        <dbReference type="ARBA" id="ARBA00004496"/>
    </source>
</evidence>
<dbReference type="InterPro" id="IPR033694">
    <property type="entry name" value="PGPEP1_Cys_AS"/>
</dbReference>
<evidence type="ECO:0000313" key="11">
    <source>
        <dbReference type="EMBL" id="RAP77417.1"/>
    </source>
</evidence>
<keyword evidence="5 9" id="KW-0963">Cytoplasm</keyword>
<keyword evidence="7 9" id="KW-0378">Hydrolase</keyword>
<dbReference type="PROSITE" id="PS01334">
    <property type="entry name" value="PYRASE_CYS"/>
    <property type="match status" value="1"/>
</dbReference>
<dbReference type="NCBIfam" id="NF009676">
    <property type="entry name" value="PRK13197.1"/>
    <property type="match status" value="1"/>
</dbReference>
<feature type="active site" evidence="9">
    <location>
        <position position="80"/>
    </location>
</feature>
<dbReference type="InterPro" id="IPR016125">
    <property type="entry name" value="Peptidase_C15-like"/>
</dbReference>
<comment type="similarity">
    <text evidence="4 9">Belongs to the peptidase C15 family.</text>
</comment>
<dbReference type="PIRSF" id="PIRSF015592">
    <property type="entry name" value="Prld-crbxl_pptds"/>
    <property type="match status" value="1"/>
</dbReference>
<evidence type="ECO:0000256" key="2">
    <source>
        <dbReference type="ARBA" id="ARBA00002280"/>
    </source>
</evidence>
<evidence type="ECO:0000256" key="4">
    <source>
        <dbReference type="ARBA" id="ARBA00006641"/>
    </source>
</evidence>
<dbReference type="AlphaFoldDB" id="A0A328U3L4"/>
<comment type="subunit">
    <text evidence="9">Homotetramer.</text>
</comment>
<organism evidence="11 12">
    <name type="scientific">Paenibacillus montanisoli</name>
    <dbReference type="NCBI Taxonomy" id="2081970"/>
    <lineage>
        <taxon>Bacteria</taxon>
        <taxon>Bacillati</taxon>
        <taxon>Bacillota</taxon>
        <taxon>Bacilli</taxon>
        <taxon>Bacillales</taxon>
        <taxon>Paenibacillaceae</taxon>
        <taxon>Paenibacillus</taxon>
    </lineage>
</organism>
<keyword evidence="6 9" id="KW-0645">Protease</keyword>
<evidence type="ECO:0000256" key="10">
    <source>
        <dbReference type="PROSITE-ProRule" id="PRU10077"/>
    </source>
</evidence>
<accession>A0A328U3L4</accession>
<dbReference type="SUPFAM" id="SSF53182">
    <property type="entry name" value="Pyrrolidone carboxyl peptidase (pyroglutamate aminopeptidase)"/>
    <property type="match status" value="1"/>
</dbReference>
<evidence type="ECO:0000256" key="5">
    <source>
        <dbReference type="ARBA" id="ARBA00022490"/>
    </source>
</evidence>
<dbReference type="EC" id="3.4.19.3" evidence="9"/>
<dbReference type="PANTHER" id="PTHR23402">
    <property type="entry name" value="PROTEASE FAMILY C15 PYROGLUTAMYL-PEPTIDASE I-RELATED"/>
    <property type="match status" value="1"/>
</dbReference>
<dbReference type="Gene3D" id="3.40.630.20">
    <property type="entry name" value="Peptidase C15, pyroglutamyl peptidase I-like"/>
    <property type="match status" value="1"/>
</dbReference>
<dbReference type="PANTHER" id="PTHR23402:SF1">
    <property type="entry name" value="PYROGLUTAMYL-PEPTIDASE I"/>
    <property type="match status" value="1"/>
</dbReference>
<dbReference type="FunFam" id="3.40.630.20:FF:000001">
    <property type="entry name" value="Pyrrolidone-carboxylate peptidase"/>
    <property type="match status" value="1"/>
</dbReference>
<dbReference type="InterPro" id="IPR036440">
    <property type="entry name" value="Peptidase_C15-like_sf"/>
</dbReference>
<evidence type="ECO:0000256" key="1">
    <source>
        <dbReference type="ARBA" id="ARBA00001770"/>
    </source>
</evidence>
<comment type="caution">
    <text evidence="11">The sequence shown here is derived from an EMBL/GenBank/DDBJ whole genome shotgun (WGS) entry which is preliminary data.</text>
</comment>
<dbReference type="InterPro" id="IPR029762">
    <property type="entry name" value="PGP-I_bact-type"/>
</dbReference>
<sequence>MNRVLLTGFDPFGGEAINPAWEAVSRFQHKACDGFMVEVRQIPTVFNTSIQTLRQAILDVKPDVVICVGQAGGRSDIAVERVAINMNDARIPDNEGNQPIDEPIAADGPAAYWSTLPVKAITAQLRSAGIPASVSHTAGTFVCNHLFYGLQHLIATEFPSVKGGFIHIPYLPSQTVNKPNVPSMNLETMVQALDIAVTTSVLSGTDITAVEGQLF</sequence>
<protein>
    <recommendedName>
        <fullName evidence="9">Pyrrolidone-carboxylate peptidase</fullName>
        <ecNumber evidence="9">3.4.19.3</ecNumber>
    </recommendedName>
    <alternativeName>
        <fullName evidence="9">5-oxoprolyl-peptidase</fullName>
    </alternativeName>
    <alternativeName>
        <fullName evidence="9">Pyroglutamyl-peptidase I</fullName>
        <shortName evidence="9">PGP-I</shortName>
        <shortName evidence="9">Pyrase</shortName>
    </alternativeName>
</protein>
<evidence type="ECO:0000256" key="9">
    <source>
        <dbReference type="HAMAP-Rule" id="MF_00417"/>
    </source>
</evidence>
<dbReference type="CDD" id="cd00501">
    <property type="entry name" value="Peptidase_C15"/>
    <property type="match status" value="1"/>
</dbReference>
<comment type="catalytic activity">
    <reaction evidence="1 9 10">
        <text>Release of an N-terminal pyroglutamyl group from a polypeptide, the second amino acid generally not being Pro.</text>
        <dbReference type="EC" id="3.4.19.3"/>
    </reaction>
</comment>